<dbReference type="EMBL" id="SZPZ01000001">
    <property type="protein sequence ID" value="TKK83540.1"/>
    <property type="molecule type" value="Genomic_DNA"/>
</dbReference>
<evidence type="ECO:0000313" key="2">
    <source>
        <dbReference type="EMBL" id="TKK83540.1"/>
    </source>
</evidence>
<dbReference type="AlphaFoldDB" id="A0A4U3M530"/>
<feature type="domain" description="Shedu protein SduA C-terminal" evidence="1">
    <location>
        <begin position="271"/>
        <end position="448"/>
    </location>
</feature>
<keyword evidence="3" id="KW-1185">Reference proteome</keyword>
<dbReference type="InterPro" id="IPR025359">
    <property type="entry name" value="SduA_C"/>
</dbReference>
<proteinExistence type="predicted"/>
<sequence length="464" mass="51905">MTSGQVWGWWPRQPGLPTVADRCRQVANAVTLGDGGHADLGGQWTAHPPNHDRRGGVLIDFSSLYSDGEFDVENGDFSQLAIRDSGNNTGFHYFYDEESHSLVRDFLLQDGPQVATLCQVKLIKKGDTYTPRIRLWKKDKTRPGRKILEEEVQATNETKRVKANVDTDGCHENFWKVIRFLESFSGVVLPEDEFRVIHGDSLSLARSLEGEDKATIVEAVRTAIGGSLTEEDIAVLANRKGALEVFKQLLFDEGYTEQYRNEHSIRSIGEEGIWQHFFEANQWIFGYGLSLISSESFSDQKLEQITTGANIFGGAGKRSDAVLRSKGYISSLMFAEIKTPAAALLYNEAYRPPDVFRPSKELSGGVAQLQKTAEKAVRGIGDQLRRAYDSDGTPLGFEVSTVKPKQILIIGKLDEFVVNGDINPEKSMSFELYRRSMIDIEIITFDELFERARFIVGDDSKPST</sequence>
<dbReference type="OrthoDB" id="3672974at2"/>
<evidence type="ECO:0000259" key="1">
    <source>
        <dbReference type="Pfam" id="PF14082"/>
    </source>
</evidence>
<dbReference type="Pfam" id="PF14082">
    <property type="entry name" value="SduA_C"/>
    <property type="match status" value="1"/>
</dbReference>
<gene>
    <name evidence="2" type="ORF">FDA38_09795</name>
</gene>
<evidence type="ECO:0000313" key="3">
    <source>
        <dbReference type="Proteomes" id="UP000305836"/>
    </source>
</evidence>
<name>A0A4U3M530_9ACTN</name>
<organism evidence="2 3">
    <name type="scientific">Kribbella jiaozuonensis</name>
    <dbReference type="NCBI Taxonomy" id="2575441"/>
    <lineage>
        <taxon>Bacteria</taxon>
        <taxon>Bacillati</taxon>
        <taxon>Actinomycetota</taxon>
        <taxon>Actinomycetes</taxon>
        <taxon>Propionibacteriales</taxon>
        <taxon>Kribbellaceae</taxon>
        <taxon>Kribbella</taxon>
    </lineage>
</organism>
<protein>
    <submittedName>
        <fullName evidence="2">DUF4263 domain-containing protein</fullName>
    </submittedName>
</protein>
<accession>A0A4U3M530</accession>
<comment type="caution">
    <text evidence="2">The sequence shown here is derived from an EMBL/GenBank/DDBJ whole genome shotgun (WGS) entry which is preliminary data.</text>
</comment>
<dbReference type="Proteomes" id="UP000305836">
    <property type="component" value="Unassembled WGS sequence"/>
</dbReference>
<reference evidence="2 3" key="1">
    <citation type="submission" date="2019-04" db="EMBL/GenBank/DDBJ databases">
        <title>Kribbella sp. NEAU-THZ 27 nov., a novel actinomycete isolated from soil.</title>
        <authorList>
            <person name="Duan L."/>
        </authorList>
    </citation>
    <scope>NUCLEOTIDE SEQUENCE [LARGE SCALE GENOMIC DNA]</scope>
    <source>
        <strain evidence="3">NEAU-THZ27</strain>
    </source>
</reference>